<keyword evidence="2" id="KW-1185">Reference proteome</keyword>
<dbReference type="EMBL" id="JAIZPD010000001">
    <property type="protein sequence ID" value="KAH0968835.1"/>
    <property type="molecule type" value="Genomic_DNA"/>
</dbReference>
<name>A0A9P8N8C2_9HYPO</name>
<sequence>MSSSAIVNTVSIRCKDEPAILVVYGDDSAGWFTTWGVTKPDIECSIMTINFASLEAIVKSVTPKWFVDMLVTVYSDTRSLVSLSPFEIVYACVRMKSMEDVVRSAEARKYVYMGLMKEAAKLGNESLGLVLRRPDTDSKDDSITTTIAFSKRIKKGKKKAKEAMASPTGEEVSQSEVKIVDQYDVLSE</sequence>
<organism evidence="1 2">
    <name type="scientific">Hirsutella rhossiliensis</name>
    <dbReference type="NCBI Taxonomy" id="111463"/>
    <lineage>
        <taxon>Eukaryota</taxon>
        <taxon>Fungi</taxon>
        <taxon>Dikarya</taxon>
        <taxon>Ascomycota</taxon>
        <taxon>Pezizomycotina</taxon>
        <taxon>Sordariomycetes</taxon>
        <taxon>Hypocreomycetidae</taxon>
        <taxon>Hypocreales</taxon>
        <taxon>Ophiocordycipitaceae</taxon>
        <taxon>Hirsutella</taxon>
    </lineage>
</organism>
<evidence type="ECO:0000313" key="2">
    <source>
        <dbReference type="Proteomes" id="UP000824596"/>
    </source>
</evidence>
<dbReference type="Proteomes" id="UP000824596">
    <property type="component" value="Unassembled WGS sequence"/>
</dbReference>
<proteinExistence type="predicted"/>
<dbReference type="RefSeq" id="XP_044726348.1">
    <property type="nucleotide sequence ID" value="XM_044859948.1"/>
</dbReference>
<comment type="caution">
    <text evidence="1">The sequence shown here is derived from an EMBL/GenBank/DDBJ whole genome shotgun (WGS) entry which is preliminary data.</text>
</comment>
<dbReference type="GeneID" id="68350606"/>
<accession>A0A9P8N8C2</accession>
<gene>
    <name evidence="1" type="ORF">HRG_01477</name>
</gene>
<dbReference type="AlphaFoldDB" id="A0A9P8N8C2"/>
<evidence type="ECO:0000313" key="1">
    <source>
        <dbReference type="EMBL" id="KAH0968835.1"/>
    </source>
</evidence>
<protein>
    <submittedName>
        <fullName evidence="1">Uncharacterized protein</fullName>
    </submittedName>
</protein>
<reference evidence="1" key="1">
    <citation type="submission" date="2021-09" db="EMBL/GenBank/DDBJ databases">
        <title>A high-quality genome of the endoparasitic fungus Hirsutella rhossiliensis with a comparison of Hirsutella genomes reveals transposable elements contributing to genome size variation.</title>
        <authorList>
            <person name="Lin R."/>
            <person name="Jiao Y."/>
            <person name="Sun X."/>
            <person name="Ling J."/>
            <person name="Xie B."/>
            <person name="Cheng X."/>
        </authorList>
    </citation>
    <scope>NUCLEOTIDE SEQUENCE</scope>
    <source>
        <strain evidence="1">HR02</strain>
    </source>
</reference>